<protein>
    <submittedName>
        <fullName evidence="2">4-carboxymuconolactone decarboxylase</fullName>
    </submittedName>
</protein>
<evidence type="ECO:0000313" key="3">
    <source>
        <dbReference type="Proteomes" id="UP001158049"/>
    </source>
</evidence>
<feature type="domain" description="Carboxymuconolactone decarboxylase-like" evidence="1">
    <location>
        <begin position="42"/>
        <end position="121"/>
    </location>
</feature>
<comment type="caution">
    <text evidence="2">The sequence shown here is derived from an EMBL/GenBank/DDBJ whole genome shotgun (WGS) entry which is preliminary data.</text>
</comment>
<gene>
    <name evidence="2" type="ORF">SAMN06295970_1214</name>
</gene>
<dbReference type="EMBL" id="FXUL01000021">
    <property type="protein sequence ID" value="SMP74538.1"/>
    <property type="molecule type" value="Genomic_DNA"/>
</dbReference>
<name>A0ABY1QL67_9BURK</name>
<reference evidence="2 3" key="1">
    <citation type="submission" date="2017-05" db="EMBL/GenBank/DDBJ databases">
        <authorList>
            <person name="Varghese N."/>
            <person name="Submissions S."/>
        </authorList>
    </citation>
    <scope>NUCLEOTIDE SEQUENCE [LARGE SCALE GENOMIC DNA]</scope>
    <source>
        <strain evidence="2 3">DSM 26001</strain>
    </source>
</reference>
<sequence length="138" mass="14854">MNLPEEFNTPEFAKGLAKRIEVLGEAHVQKSLDNVDAFNKPIQKFVTEAAWGGVWGRDGLDAKSRSMITVAMLTALGRQHELAVHVRGAINNGVSARELQEILLQSAIYAGAPAALEAFRTAGTVLKDAGVEIEIEGE</sequence>
<dbReference type="InterPro" id="IPR052512">
    <property type="entry name" value="4CMD/NDH-1_regulator"/>
</dbReference>
<keyword evidence="3" id="KW-1185">Reference proteome</keyword>
<dbReference type="Pfam" id="PF02627">
    <property type="entry name" value="CMD"/>
    <property type="match status" value="1"/>
</dbReference>
<organism evidence="2 3">
    <name type="scientific">Noviherbaspirillum suwonense</name>
    <dbReference type="NCBI Taxonomy" id="1224511"/>
    <lineage>
        <taxon>Bacteria</taxon>
        <taxon>Pseudomonadati</taxon>
        <taxon>Pseudomonadota</taxon>
        <taxon>Betaproteobacteria</taxon>
        <taxon>Burkholderiales</taxon>
        <taxon>Oxalobacteraceae</taxon>
        <taxon>Noviherbaspirillum</taxon>
    </lineage>
</organism>
<accession>A0ABY1QL67</accession>
<dbReference type="InterPro" id="IPR029032">
    <property type="entry name" value="AhpD-like"/>
</dbReference>
<proteinExistence type="predicted"/>
<dbReference type="Gene3D" id="1.20.1290.10">
    <property type="entry name" value="AhpD-like"/>
    <property type="match status" value="1"/>
</dbReference>
<dbReference type="PANTHER" id="PTHR33570:SF2">
    <property type="entry name" value="CARBOXYMUCONOLACTONE DECARBOXYLASE-LIKE DOMAIN-CONTAINING PROTEIN"/>
    <property type="match status" value="1"/>
</dbReference>
<dbReference type="RefSeq" id="WP_283444440.1">
    <property type="nucleotide sequence ID" value="NZ_FXUL01000021.1"/>
</dbReference>
<dbReference type="PANTHER" id="PTHR33570">
    <property type="entry name" value="4-CARBOXYMUCONOLACTONE DECARBOXYLASE FAMILY PROTEIN"/>
    <property type="match status" value="1"/>
</dbReference>
<dbReference type="Proteomes" id="UP001158049">
    <property type="component" value="Unassembled WGS sequence"/>
</dbReference>
<evidence type="ECO:0000259" key="1">
    <source>
        <dbReference type="Pfam" id="PF02627"/>
    </source>
</evidence>
<evidence type="ECO:0000313" key="2">
    <source>
        <dbReference type="EMBL" id="SMP74538.1"/>
    </source>
</evidence>
<dbReference type="SUPFAM" id="SSF69118">
    <property type="entry name" value="AhpD-like"/>
    <property type="match status" value="1"/>
</dbReference>
<dbReference type="InterPro" id="IPR003779">
    <property type="entry name" value="CMD-like"/>
</dbReference>